<reference evidence="12" key="1">
    <citation type="submission" date="2017-09" db="EMBL/GenBank/DDBJ databases">
        <title>FDA dAtabase for Regulatory Grade micrObial Sequences (FDA-ARGOS): Supporting development and validation of Infectious Disease Dx tests.</title>
        <authorList>
            <person name="Minogue T."/>
            <person name="Wolcott M."/>
            <person name="Wasieloski L."/>
            <person name="Aguilar W."/>
            <person name="Moore D."/>
            <person name="Tallon L.J."/>
            <person name="Sadzewicz L."/>
            <person name="Ott S."/>
            <person name="Zhao X."/>
            <person name="Nagaraj S."/>
            <person name="Vavikolanu K."/>
            <person name="Aluvathingal J."/>
            <person name="Nadendla S."/>
            <person name="Sichtig H."/>
        </authorList>
    </citation>
    <scope>NUCLEOTIDE SEQUENCE</scope>
    <source>
        <strain evidence="12">FDAARGOS_404</strain>
    </source>
</reference>
<reference evidence="11 14" key="4">
    <citation type="submission" date="2024-01" db="EMBL/GenBank/DDBJ databases">
        <title>Comparative Genomics of Leclercia adecarboxylata Strains Isolated from Several Sources.</title>
        <authorList>
            <person name="Yescas-Zazueta V."/>
            <person name="Balbuena-Alonso M.G."/>
            <person name="Valencia D."/>
            <person name="Mendez-Pfeiffer P.A."/>
            <person name="Ballesteros-Monrreal M.G."/>
            <person name="Rocha-Gracia R.D.C."/>
            <person name="Barrios-Villa E."/>
        </authorList>
    </citation>
    <scope>NUCLEOTIDE SEQUENCE [LARGE SCALE GENOMIC DNA]</scope>
    <source>
        <strain evidence="11 14">33MEM</strain>
    </source>
</reference>
<evidence type="ECO:0000256" key="8">
    <source>
        <dbReference type="ARBA" id="ARBA00023136"/>
    </source>
</evidence>
<evidence type="ECO:0000256" key="9">
    <source>
        <dbReference type="SAM" id="Phobius"/>
    </source>
</evidence>
<keyword evidence="6 9" id="KW-0812">Transmembrane</keyword>
<dbReference type="GeneID" id="30331888"/>
<comment type="similarity">
    <text evidence="2">Belongs to the binding-protein-dependent transport system permease family. AraH/RbsC subfamily.</text>
</comment>
<dbReference type="Proteomes" id="UP001357437">
    <property type="component" value="Unassembled WGS sequence"/>
</dbReference>
<feature type="transmembrane region" description="Helical" evidence="9">
    <location>
        <begin position="12"/>
        <end position="30"/>
    </location>
</feature>
<accession>A0A7H0FGS9</accession>
<dbReference type="Proteomes" id="UP001149314">
    <property type="component" value="Unassembled WGS sequence"/>
</dbReference>
<feature type="transmembrane region" description="Helical" evidence="9">
    <location>
        <begin position="42"/>
        <end position="59"/>
    </location>
</feature>
<comment type="caution">
    <text evidence="12">The sequence shown here is derived from an EMBL/GenBank/DDBJ whole genome shotgun (WGS) entry which is preliminary data.</text>
</comment>
<evidence type="ECO:0000313" key="10">
    <source>
        <dbReference type="EMBL" id="MDC6636639.1"/>
    </source>
</evidence>
<feature type="transmembrane region" description="Helical" evidence="9">
    <location>
        <begin position="119"/>
        <end position="137"/>
    </location>
</feature>
<comment type="subcellular location">
    <subcellularLocation>
        <location evidence="1">Cell inner membrane</location>
        <topology evidence="1">Multi-pass membrane protein</topology>
    </subcellularLocation>
</comment>
<dbReference type="KEGG" id="lax:APT61_08245"/>
<keyword evidence="7 9" id="KW-1133">Transmembrane helix</keyword>
<dbReference type="Proteomes" id="UP000222768">
    <property type="component" value="Unassembled WGS sequence"/>
</dbReference>
<evidence type="ECO:0000256" key="3">
    <source>
        <dbReference type="ARBA" id="ARBA00022448"/>
    </source>
</evidence>
<feature type="transmembrane region" description="Helical" evidence="9">
    <location>
        <begin position="90"/>
        <end position="112"/>
    </location>
</feature>
<dbReference type="GO" id="GO:0022857">
    <property type="term" value="F:transmembrane transporter activity"/>
    <property type="evidence" value="ECO:0007669"/>
    <property type="project" value="InterPro"/>
</dbReference>
<protein>
    <submittedName>
        <fullName evidence="12">ABC transporter permease</fullName>
    </submittedName>
</protein>
<reference evidence="13" key="2">
    <citation type="submission" date="2017-09" db="EMBL/GenBank/DDBJ databases">
        <title>FDA dAtabase for Regulatory Grade micrObial Sequences (FDA-ARGOS): Supporting development and validation of Infectious Disease Dx tests.</title>
        <authorList>
            <person name="Minogue T."/>
            <person name="Wolcott M."/>
            <person name="Wasieloski L."/>
            <person name="Aguilar W."/>
            <person name="Moore D."/>
            <person name="Tallon L."/>
            <person name="Sadzewicz L."/>
            <person name="Ott S."/>
            <person name="Zhao X."/>
            <person name="Nagaraj S."/>
            <person name="Vavikolanu K."/>
            <person name="Aluvathingal J."/>
            <person name="Nadendla S."/>
            <person name="Sichtig H."/>
        </authorList>
    </citation>
    <scope>NUCLEOTIDE SEQUENCE [LARGE SCALE GENOMIC DNA]</scope>
    <source>
        <strain evidence="13">FDAARGOS_404</strain>
    </source>
</reference>
<keyword evidence="3" id="KW-0813">Transport</keyword>
<evidence type="ECO:0000256" key="1">
    <source>
        <dbReference type="ARBA" id="ARBA00004429"/>
    </source>
</evidence>
<dbReference type="CDD" id="cd06579">
    <property type="entry name" value="TM_PBP1_transp_AraH_like"/>
    <property type="match status" value="1"/>
</dbReference>
<proteinExistence type="inferred from homology"/>
<reference evidence="10" key="3">
    <citation type="journal article" date="2023" name="Genes Genomics">
        <title>Genomic insights of Leclercia adecarboxylata strains linked to an outbreak in public hospitals in Mexico.</title>
        <authorList>
            <person name="Barrios-Villa E."/>
            <person name="Pacheco-Flores B."/>
            <person name="Lozano-Zarain P."/>
            <person name="Del Campo-Ortega R."/>
            <person name="de Jesus Ascencio-Montiel I."/>
            <person name="Gonzalez-Leon M."/>
            <person name="Camorlinga-Ponce M."/>
            <person name="Gaytan Cervantes F.J."/>
            <person name="Gonzalez Torres C."/>
            <person name="Aguilar E."/>
            <person name="Gonzalez Ibarra J."/>
            <person name="Torres Lopez F.J."/>
            <person name="Rosas-Vargas H."/>
            <person name="Gonzalez-Bonilla C.R."/>
            <person name="Del Carmen Rocha-Gracia R."/>
        </authorList>
    </citation>
    <scope>NUCLEOTIDE SEQUENCE</scope>
    <source>
        <strain evidence="10">Lac40</strain>
    </source>
</reference>
<dbReference type="PANTHER" id="PTHR32196:SF21">
    <property type="entry name" value="ABC TRANSPORTER PERMEASE PROTEIN YPHD-RELATED"/>
    <property type="match status" value="1"/>
</dbReference>
<dbReference type="Pfam" id="PF02653">
    <property type="entry name" value="BPD_transp_2"/>
    <property type="match status" value="1"/>
</dbReference>
<dbReference type="EMBL" id="PDLK01000002">
    <property type="protein sequence ID" value="PHH04909.1"/>
    <property type="molecule type" value="Genomic_DNA"/>
</dbReference>
<evidence type="ECO:0000256" key="2">
    <source>
        <dbReference type="ARBA" id="ARBA00007942"/>
    </source>
</evidence>
<dbReference type="AlphaFoldDB" id="A0A7H0FGS9"/>
<feature type="transmembrane region" description="Helical" evidence="9">
    <location>
        <begin position="66"/>
        <end position="84"/>
    </location>
</feature>
<evidence type="ECO:0000256" key="4">
    <source>
        <dbReference type="ARBA" id="ARBA00022475"/>
    </source>
</evidence>
<feature type="transmembrane region" description="Helical" evidence="9">
    <location>
        <begin position="167"/>
        <end position="187"/>
    </location>
</feature>
<evidence type="ECO:0000313" key="13">
    <source>
        <dbReference type="Proteomes" id="UP000222768"/>
    </source>
</evidence>
<keyword evidence="8 9" id="KW-0472">Membrane</keyword>
<dbReference type="EMBL" id="JAOURS010000001">
    <property type="protein sequence ID" value="MDC6636639.1"/>
    <property type="molecule type" value="Genomic_DNA"/>
</dbReference>
<keyword evidence="4" id="KW-1003">Cell membrane</keyword>
<name>A0A7H0FGS9_9ENTR</name>
<dbReference type="GO" id="GO:0005886">
    <property type="term" value="C:plasma membrane"/>
    <property type="evidence" value="ECO:0007669"/>
    <property type="project" value="UniProtKB-SubCell"/>
</dbReference>
<keyword evidence="14" id="KW-1185">Reference proteome</keyword>
<evidence type="ECO:0000256" key="7">
    <source>
        <dbReference type="ARBA" id="ARBA00022989"/>
    </source>
</evidence>
<sequence>MVNKIGLKTHELFLGLTIIVIGGYLSFASADFMTLGNIYDLINNYAMLTILACGLFIVLISGGIDISFPAMTIISQYVMVTLIQGTSGNFALAFALSGGLGLLLGLVNATLVNRLKVPSIIITISTLNIFYGLLLYLTKGVWLYSYPEWFEQGVMLFSFTAADGYDYGLSLPIITLLVVVTLTGFIMNKTSIGRMIYAMGGNREAASRMGFGIFKMQLFVYGYMGLMSGVAGVVQSATVLTVAPDSLLGYELTVLAAVVLGGTSIVGGRGTLLGTLLGVILLAMIQNGLNLLGISSYWHTVVTGVVIVTSISMTAWSQRKGQGALA</sequence>
<gene>
    <name evidence="12" type="ORF">CRX53_13545</name>
    <name evidence="10" type="ORF">OEZ79_00090</name>
    <name evidence="11" type="ORF">VOF76_06655</name>
</gene>
<organism evidence="12 13">
    <name type="scientific">Leclercia adecarboxylata</name>
    <dbReference type="NCBI Taxonomy" id="83655"/>
    <lineage>
        <taxon>Bacteria</taxon>
        <taxon>Pseudomonadati</taxon>
        <taxon>Pseudomonadota</taxon>
        <taxon>Gammaproteobacteria</taxon>
        <taxon>Enterobacterales</taxon>
        <taxon>Enterobacteriaceae</taxon>
        <taxon>Leclercia</taxon>
    </lineage>
</organism>
<evidence type="ECO:0000313" key="11">
    <source>
        <dbReference type="EMBL" id="MEC3935843.1"/>
    </source>
</evidence>
<dbReference type="RefSeq" id="WP_032612060.1">
    <property type="nucleotide sequence ID" value="NZ_CBCXZU010000002.1"/>
</dbReference>
<evidence type="ECO:0000256" key="6">
    <source>
        <dbReference type="ARBA" id="ARBA00022692"/>
    </source>
</evidence>
<dbReference type="PANTHER" id="PTHR32196">
    <property type="entry name" value="ABC TRANSPORTER PERMEASE PROTEIN YPHD-RELATED-RELATED"/>
    <property type="match status" value="1"/>
</dbReference>
<keyword evidence="5" id="KW-0997">Cell inner membrane</keyword>
<feature type="transmembrane region" description="Helical" evidence="9">
    <location>
        <begin position="218"/>
        <end position="241"/>
    </location>
</feature>
<evidence type="ECO:0000256" key="5">
    <source>
        <dbReference type="ARBA" id="ARBA00022519"/>
    </source>
</evidence>
<feature type="transmembrane region" description="Helical" evidence="9">
    <location>
        <begin position="297"/>
        <end position="316"/>
    </location>
</feature>
<evidence type="ECO:0000313" key="14">
    <source>
        <dbReference type="Proteomes" id="UP001357437"/>
    </source>
</evidence>
<dbReference type="InterPro" id="IPR001851">
    <property type="entry name" value="ABC_transp_permease"/>
</dbReference>
<dbReference type="EMBL" id="JAYMCU010000008">
    <property type="protein sequence ID" value="MEC3935843.1"/>
    <property type="molecule type" value="Genomic_DNA"/>
</dbReference>
<evidence type="ECO:0000313" key="12">
    <source>
        <dbReference type="EMBL" id="PHH04909.1"/>
    </source>
</evidence>